<dbReference type="CDD" id="cd01823">
    <property type="entry name" value="SEST_like"/>
    <property type="match status" value="1"/>
</dbReference>
<feature type="signal peptide" evidence="3">
    <location>
        <begin position="1"/>
        <end position="46"/>
    </location>
</feature>
<protein>
    <recommendedName>
        <fullName evidence="4">SGNH hydrolase-type esterase domain-containing protein</fullName>
    </recommendedName>
</protein>
<evidence type="ECO:0000313" key="5">
    <source>
        <dbReference type="EMBL" id="AEW99144.1"/>
    </source>
</evidence>
<keyword evidence="5" id="KW-0614">Plasmid</keyword>
<dbReference type="PATRIC" id="fig|1003195.11.peg.760"/>
<dbReference type="OrthoDB" id="5503950at2"/>
<dbReference type="SUPFAM" id="SSF52266">
    <property type="entry name" value="SGNH hydrolase"/>
    <property type="match status" value="1"/>
</dbReference>
<dbReference type="EMBL" id="CP003229">
    <property type="protein sequence ID" value="AEW99144.1"/>
    <property type="molecule type" value="Genomic_DNA"/>
</dbReference>
<proteinExistence type="predicted"/>
<keyword evidence="6" id="KW-1185">Reference proteome</keyword>
<dbReference type="RefSeq" id="WP_014151239.1">
    <property type="nucleotide sequence ID" value="NC_016113.1"/>
</dbReference>
<evidence type="ECO:0000256" key="1">
    <source>
        <dbReference type="PIRSR" id="PIRSR637460-1"/>
    </source>
</evidence>
<dbReference type="Pfam" id="PF13472">
    <property type="entry name" value="Lipase_GDSL_2"/>
    <property type="match status" value="1"/>
</dbReference>
<dbReference type="HOGENOM" id="CLU_038449_4_1_11"/>
<dbReference type="PANTHER" id="PTHR37981:SF1">
    <property type="entry name" value="SGNH HYDROLASE-TYPE ESTERASE DOMAIN-CONTAINING PROTEIN"/>
    <property type="match status" value="1"/>
</dbReference>
<feature type="domain" description="SGNH hydrolase-type esterase" evidence="4">
    <location>
        <begin position="61"/>
        <end position="302"/>
    </location>
</feature>
<organism evidence="5 6">
    <name type="scientific">Streptantibioticus cattleyicolor (strain ATCC 35852 / DSM 46488 / JCM 4925 / NBRC 14057 / NRRL 8057)</name>
    <name type="common">Streptomyces cattleya</name>
    <dbReference type="NCBI Taxonomy" id="1003195"/>
    <lineage>
        <taxon>Bacteria</taxon>
        <taxon>Bacillati</taxon>
        <taxon>Actinomycetota</taxon>
        <taxon>Actinomycetes</taxon>
        <taxon>Kitasatosporales</taxon>
        <taxon>Streptomycetaceae</taxon>
        <taxon>Streptantibioticus</taxon>
    </lineage>
</organism>
<evidence type="ECO:0000256" key="2">
    <source>
        <dbReference type="PIRSR" id="PIRSR637460-2"/>
    </source>
</evidence>
<dbReference type="AlphaFoldDB" id="F8JN95"/>
<keyword evidence="2" id="KW-1015">Disulfide bond</keyword>
<dbReference type="KEGG" id="scy:SCATT_p09510"/>
<sequence>MPTAAADSTRTARTGRTGRRRKAAAALVGAALLAGALTGVPAPAQAAEASGTAFVTGRYVALGDSYAAGAGIPALTAGMCLRSDHDYGTLVAGGLRSPAYTDVTCAGAKVAALTSAQTDGGAVVNGPQLAAVAPDATLVSLTVGGNDLGTSDLGFADVVAACSALAVTDPLGTPCQDAYGDTLTRRVDAAAPRLADALRLIHLQAPRATVVVAGYPAVLPAEPSSCLGKLPVTGGDLRYLRSVLDRLDTMVAQTAGAGGAVYADTMAATTGHDTCSADPWIEGLLPASPALPLHPDATGERAMADAVLHALGR</sequence>
<keyword evidence="3" id="KW-0732">Signal</keyword>
<dbReference type="InterPro" id="IPR036514">
    <property type="entry name" value="SGNH_hydro_sf"/>
</dbReference>
<dbReference type="Gene3D" id="3.40.50.1110">
    <property type="entry name" value="SGNH hydrolase"/>
    <property type="match status" value="1"/>
</dbReference>
<evidence type="ECO:0000259" key="4">
    <source>
        <dbReference type="Pfam" id="PF13472"/>
    </source>
</evidence>
<feature type="active site" description="Nucleophile" evidence="1">
    <location>
        <position position="65"/>
    </location>
</feature>
<evidence type="ECO:0000256" key="3">
    <source>
        <dbReference type="SAM" id="SignalP"/>
    </source>
</evidence>
<dbReference type="GO" id="GO:0004806">
    <property type="term" value="F:triacylglycerol lipase activity"/>
    <property type="evidence" value="ECO:0007669"/>
    <property type="project" value="TreeGrafter"/>
</dbReference>
<dbReference type="GO" id="GO:0019433">
    <property type="term" value="P:triglyceride catabolic process"/>
    <property type="evidence" value="ECO:0007669"/>
    <property type="project" value="TreeGrafter"/>
</dbReference>
<feature type="chain" id="PRO_5003378796" description="SGNH hydrolase-type esterase domain-containing protein" evidence="3">
    <location>
        <begin position="47"/>
        <end position="313"/>
    </location>
</feature>
<evidence type="ECO:0000313" key="6">
    <source>
        <dbReference type="Proteomes" id="UP000007842"/>
    </source>
</evidence>
<name>F8JN95_STREN</name>
<feature type="disulfide bond" evidence="2">
    <location>
        <begin position="162"/>
        <end position="175"/>
    </location>
</feature>
<geneLocation type="plasmid" evidence="5 6">
    <name>pSCATT</name>
</geneLocation>
<accession>G8XDJ8</accession>
<feature type="active site" evidence="1">
    <location>
        <position position="294"/>
    </location>
</feature>
<dbReference type="PANTHER" id="PTHR37981">
    <property type="entry name" value="LIPASE 2"/>
    <property type="match status" value="1"/>
</dbReference>
<dbReference type="InterPro" id="IPR013830">
    <property type="entry name" value="SGNH_hydro"/>
</dbReference>
<dbReference type="Proteomes" id="UP000007842">
    <property type="component" value="Plasmid pSCATT"/>
</dbReference>
<dbReference type="InterPro" id="IPR037460">
    <property type="entry name" value="SEST-like"/>
</dbReference>
<accession>F8JN95</accession>
<dbReference type="KEGG" id="sct:SCAT_p0786"/>
<gene>
    <name evidence="5" type="ordered locus">SCATT_p09510</name>
</gene>
<feature type="disulfide bond" evidence="2">
    <location>
        <begin position="80"/>
        <end position="105"/>
    </location>
</feature>
<reference evidence="6" key="1">
    <citation type="submission" date="2011-12" db="EMBL/GenBank/DDBJ databases">
        <title>Complete genome sequence of Streptomyces cattleya strain DSM 46488.</title>
        <authorList>
            <person name="Ou H.-Y."/>
            <person name="Li P."/>
            <person name="Zhao C."/>
            <person name="O'Hagan D."/>
            <person name="Deng Z."/>
        </authorList>
    </citation>
    <scope>NUCLEOTIDE SEQUENCE [LARGE SCALE GENOMIC DNA]</scope>
    <source>
        <strain evidence="6">ATCC 35852 / DSM 46488 / JCM 4925 / NBRC 14057 / NRRL 8057</strain>
        <plasmid evidence="6">Plasmid pSCATT</plasmid>
    </source>
</reference>